<keyword evidence="2" id="KW-1185">Reference proteome</keyword>
<evidence type="ECO:0000313" key="1">
    <source>
        <dbReference type="EMBL" id="MBO1927673.1"/>
    </source>
</evidence>
<dbReference type="EMBL" id="JAGETV010000015">
    <property type="protein sequence ID" value="MBO1927673.1"/>
    <property type="molecule type" value="Genomic_DNA"/>
</dbReference>
<organism evidence="1 2">
    <name type="scientific">Thiomicrorhabdus marina</name>
    <dbReference type="NCBI Taxonomy" id="2818442"/>
    <lineage>
        <taxon>Bacteria</taxon>
        <taxon>Pseudomonadati</taxon>
        <taxon>Pseudomonadota</taxon>
        <taxon>Gammaproteobacteria</taxon>
        <taxon>Thiotrichales</taxon>
        <taxon>Piscirickettsiaceae</taxon>
        <taxon>Thiomicrorhabdus</taxon>
    </lineage>
</organism>
<protein>
    <recommendedName>
        <fullName evidence="3">Transcriptional regulator</fullName>
    </recommendedName>
</protein>
<gene>
    <name evidence="1" type="ORF">J3998_08800</name>
</gene>
<dbReference type="InterPro" id="IPR047761">
    <property type="entry name" value="NadS-like"/>
</dbReference>
<proteinExistence type="predicted"/>
<reference evidence="1 2" key="1">
    <citation type="submission" date="2021-03" db="EMBL/GenBank/DDBJ databases">
        <title>Thiomicrorhabdus sp.nov.,novel sulfur-oxidizing bacteria isolated from coastal sediment.</title>
        <authorList>
            <person name="Liu X."/>
        </authorList>
    </citation>
    <scope>NUCLEOTIDE SEQUENCE [LARGE SCALE GENOMIC DNA]</scope>
    <source>
        <strain evidence="1 2">6S2-11</strain>
    </source>
</reference>
<dbReference type="RefSeq" id="WP_208150241.1">
    <property type="nucleotide sequence ID" value="NZ_JAGETV010000015.1"/>
</dbReference>
<evidence type="ECO:0008006" key="3">
    <source>
        <dbReference type="Google" id="ProtNLM"/>
    </source>
</evidence>
<sequence length="59" mass="6708">MANKFFDELKASLQEAVEIQQGKKAPSRVTRYEVADVKAIREPLDVSRARLPNSHKPEN</sequence>
<accession>A0ABS3Q5R3</accession>
<comment type="caution">
    <text evidence="1">The sequence shown here is derived from an EMBL/GenBank/DDBJ whole genome shotgun (WGS) entry which is preliminary data.</text>
</comment>
<dbReference type="NCBIfam" id="NF041265">
    <property type="entry name" value="NadS"/>
    <property type="match status" value="1"/>
</dbReference>
<name>A0ABS3Q5R3_9GAMM</name>
<evidence type="ECO:0000313" key="2">
    <source>
        <dbReference type="Proteomes" id="UP000664835"/>
    </source>
</evidence>
<dbReference type="Proteomes" id="UP000664835">
    <property type="component" value="Unassembled WGS sequence"/>
</dbReference>